<dbReference type="InterPro" id="IPR037522">
    <property type="entry name" value="HD_GYP_dom"/>
</dbReference>
<dbReference type="Proteomes" id="UP000281112">
    <property type="component" value="Unassembled WGS sequence"/>
</dbReference>
<dbReference type="SMART" id="SM00471">
    <property type="entry name" value="HDc"/>
    <property type="match status" value="2"/>
</dbReference>
<dbReference type="Gene3D" id="1.10.3210.10">
    <property type="entry name" value="Hypothetical protein af1432"/>
    <property type="match status" value="2"/>
</dbReference>
<organism evidence="2 3">
    <name type="scientific">Vibrio viridaestus</name>
    <dbReference type="NCBI Taxonomy" id="2487322"/>
    <lineage>
        <taxon>Bacteria</taxon>
        <taxon>Pseudomonadati</taxon>
        <taxon>Pseudomonadota</taxon>
        <taxon>Gammaproteobacteria</taxon>
        <taxon>Vibrionales</taxon>
        <taxon>Vibrionaceae</taxon>
        <taxon>Vibrio</taxon>
    </lineage>
</organism>
<dbReference type="GO" id="GO:0008081">
    <property type="term" value="F:phosphoric diester hydrolase activity"/>
    <property type="evidence" value="ECO:0007669"/>
    <property type="project" value="UniProtKB-ARBA"/>
</dbReference>
<feature type="domain" description="HD-GYP" evidence="1">
    <location>
        <begin position="222"/>
        <end position="418"/>
    </location>
</feature>
<dbReference type="Pfam" id="PF13487">
    <property type="entry name" value="HD_5"/>
    <property type="match status" value="1"/>
</dbReference>
<dbReference type="RefSeq" id="WP_124935583.1">
    <property type="nucleotide sequence ID" value="NZ_RJVQ01000001.1"/>
</dbReference>
<dbReference type="PANTHER" id="PTHR43155:SF1">
    <property type="entry name" value="3'3'-CGAMP-SPECIFIC PHOSPHODIESTERASE 1"/>
    <property type="match status" value="1"/>
</dbReference>
<name>A0A3N9TM62_9VIBR</name>
<dbReference type="AlphaFoldDB" id="A0A3N9TM62"/>
<dbReference type="PROSITE" id="PS51832">
    <property type="entry name" value="HD_GYP"/>
    <property type="match status" value="1"/>
</dbReference>
<dbReference type="SUPFAM" id="SSF109604">
    <property type="entry name" value="HD-domain/PDEase-like"/>
    <property type="match status" value="2"/>
</dbReference>
<evidence type="ECO:0000259" key="1">
    <source>
        <dbReference type="PROSITE" id="PS51832"/>
    </source>
</evidence>
<keyword evidence="3" id="KW-1185">Reference proteome</keyword>
<dbReference type="EMBL" id="RJVQ01000001">
    <property type="protein sequence ID" value="RQW64933.1"/>
    <property type="molecule type" value="Genomic_DNA"/>
</dbReference>
<dbReference type="CDD" id="cd00077">
    <property type="entry name" value="HDc"/>
    <property type="match status" value="2"/>
</dbReference>
<reference evidence="2 3" key="1">
    <citation type="submission" date="2018-11" db="EMBL/GenBank/DDBJ databases">
        <title>Vibrio LJC006 sp. nov., isolated from seawater during the bloom of the enteromorpha.</title>
        <authorList>
            <person name="Liang J."/>
        </authorList>
    </citation>
    <scope>NUCLEOTIDE SEQUENCE [LARGE SCALE GENOMIC DNA]</scope>
    <source>
        <strain evidence="2 3">LJC006</strain>
    </source>
</reference>
<evidence type="ECO:0000313" key="2">
    <source>
        <dbReference type="EMBL" id="RQW64933.1"/>
    </source>
</evidence>
<protein>
    <submittedName>
        <fullName evidence="2">HD domain-containing protein</fullName>
    </submittedName>
</protein>
<proteinExistence type="predicted"/>
<dbReference type="OrthoDB" id="9816273at2"/>
<sequence length="424" mass="48439">MEVRNLDISIDLNRTFFIIANALDCIGVDDENHGHRVGFIAYHLAKKLQWDEFECQFAFYMGLIHDCGVKEKRNLHRLLESMAPNDVEQHCVRAYKLLTQCSPLSSFASPIRYHHTPWNELEKLSLPDAEKRLAALIFLCDRIDYLRTVFEHDEFGNLEKLSRQKIINEISKYRGSLFKPEFVDEVEPILRADYVWFSLSSEHIELFSRQLPDCGINSSSFSLNDVVSIAQFLASIVDAKSEFTYLHSVKVAELAVFLSDKLGASLELQKALYLAGLTHDLGKLHTPDAILHKRGSLTSSEYLCIQRHVVDSFYFMNGIFEHSIISQWAGNHHERLDGSGYPRGLTASELDTPSRIMAIADMFQALTQQRPYREQMDLKSALTTLRMEVEKGKLDPTVFKILEENAEEAYSISTSECDMCPVSQ</sequence>
<comment type="caution">
    <text evidence="2">The sequence shown here is derived from an EMBL/GenBank/DDBJ whole genome shotgun (WGS) entry which is preliminary data.</text>
</comment>
<gene>
    <name evidence="2" type="ORF">EES38_02535</name>
</gene>
<accession>A0A3N9TM62</accession>
<evidence type="ECO:0000313" key="3">
    <source>
        <dbReference type="Proteomes" id="UP000281112"/>
    </source>
</evidence>
<dbReference type="InterPro" id="IPR003607">
    <property type="entry name" value="HD/PDEase_dom"/>
</dbReference>
<dbReference type="PANTHER" id="PTHR43155">
    <property type="entry name" value="CYCLIC DI-GMP PHOSPHODIESTERASE PA4108-RELATED"/>
    <property type="match status" value="1"/>
</dbReference>